<feature type="signal peptide" evidence="6">
    <location>
        <begin position="1"/>
        <end position="25"/>
    </location>
</feature>
<dbReference type="Pfam" id="PF01657">
    <property type="entry name" value="Stress-antifung"/>
    <property type="match status" value="2"/>
</dbReference>
<evidence type="ECO:0000256" key="5">
    <source>
        <dbReference type="SAM" id="Phobius"/>
    </source>
</evidence>
<evidence type="ECO:0000256" key="1">
    <source>
        <dbReference type="ARBA" id="ARBA00022729"/>
    </source>
</evidence>
<dbReference type="PANTHER" id="PTHR32099:SF110">
    <property type="entry name" value="CYSTEINE-RICH RECEPTOR-KINASE-LIKE PROTEIN"/>
    <property type="match status" value="1"/>
</dbReference>
<keyword evidence="5" id="KW-1133">Transmembrane helix</keyword>
<evidence type="ECO:0000259" key="7">
    <source>
        <dbReference type="PROSITE" id="PS51473"/>
    </source>
</evidence>
<comment type="catalytic activity">
    <reaction evidence="3">
        <text>L-seryl-[protein] + ATP = O-phospho-L-seryl-[protein] + ADP + H(+)</text>
        <dbReference type="Rhea" id="RHEA:17989"/>
        <dbReference type="Rhea" id="RHEA-COMP:9863"/>
        <dbReference type="Rhea" id="RHEA-COMP:11604"/>
        <dbReference type="ChEBI" id="CHEBI:15378"/>
        <dbReference type="ChEBI" id="CHEBI:29999"/>
        <dbReference type="ChEBI" id="CHEBI:30616"/>
        <dbReference type="ChEBI" id="CHEBI:83421"/>
        <dbReference type="ChEBI" id="CHEBI:456216"/>
    </reaction>
</comment>
<dbReference type="PROSITE" id="PS51473">
    <property type="entry name" value="GNK2"/>
    <property type="match status" value="2"/>
</dbReference>
<feature type="domain" description="Gnk2-homologous" evidence="7">
    <location>
        <begin position="27"/>
        <end position="132"/>
    </location>
</feature>
<dbReference type="FunFam" id="3.30.430.20:FF:000013">
    <property type="entry name" value="Cysteine-rich RLK (RECEPTOR-like protein kinase) 23"/>
    <property type="match status" value="1"/>
</dbReference>
<dbReference type="Gene3D" id="3.30.200.20">
    <property type="entry name" value="Phosphorylase Kinase, domain 1"/>
    <property type="match status" value="1"/>
</dbReference>
<evidence type="ECO:0000256" key="4">
    <source>
        <dbReference type="ARBA" id="ARBA00047951"/>
    </source>
</evidence>
<proteinExistence type="predicted"/>
<dbReference type="InterPro" id="IPR011009">
    <property type="entry name" value="Kinase-like_dom_sf"/>
</dbReference>
<dbReference type="Gene3D" id="3.30.430.20">
    <property type="entry name" value="Gnk2 domain, C-X8-C-X2-C motif"/>
    <property type="match status" value="2"/>
</dbReference>
<evidence type="ECO:0000313" key="9">
    <source>
        <dbReference type="Proteomes" id="UP000327013"/>
    </source>
</evidence>
<dbReference type="EMBL" id="CM017326">
    <property type="protein sequence ID" value="KAE8077905.1"/>
    <property type="molecule type" value="Genomic_DNA"/>
</dbReference>
<name>A0A5N6RFW3_9ROSI</name>
<dbReference type="FunFam" id="3.30.430.20:FF:000002">
    <property type="entry name" value="Cysteine-rich receptor-like protein kinase 10"/>
    <property type="match status" value="1"/>
</dbReference>
<dbReference type="InterPro" id="IPR002902">
    <property type="entry name" value="GNK2"/>
</dbReference>
<gene>
    <name evidence="8" type="ORF">FH972_016423</name>
</gene>
<feature type="domain" description="Gnk2-homologous" evidence="7">
    <location>
        <begin position="139"/>
        <end position="247"/>
    </location>
</feature>
<keyword evidence="1 6" id="KW-0732">Signal</keyword>
<evidence type="ECO:0000313" key="8">
    <source>
        <dbReference type="EMBL" id="KAE8077905.1"/>
    </source>
</evidence>
<accession>A0A5N6RFW3</accession>
<dbReference type="CDD" id="cd23509">
    <property type="entry name" value="Gnk2-like"/>
    <property type="match status" value="2"/>
</dbReference>
<keyword evidence="5" id="KW-0812">Transmembrane</keyword>
<dbReference type="Proteomes" id="UP000327013">
    <property type="component" value="Chromosome 6"/>
</dbReference>
<evidence type="ECO:0000256" key="6">
    <source>
        <dbReference type="SAM" id="SignalP"/>
    </source>
</evidence>
<keyword evidence="2" id="KW-0677">Repeat</keyword>
<sequence length="371" mass="40879">MPSFNVSVVPLVLFLLCLLSFTSEADRQLAHKCFNQTTSIANSTYRTNLNQLLSSLSSNATRESGFYNTAAGQNPNTSIYGLFLCRGDVTADDCQNCVATATKEVVQQYCPSESAAVIWYDKCILRYSYGPSFFSTTDEEHRFYLGNGVNATDLDSFRQLVLTTMSELVARAANASYGAKKFAAKEAIFNESQTIYSLVQCIPDLSRSGCDSCLQGLVTKLAACCGGQLGGTYMDPSCILRYEMYRFYQIQSTLELAPTPVLLPPPAPGQRTRPKGKSLIPLLRIVAIVALIAVFLILFAMSYYLLRRRVRKKFNSLLDENGNEITSIESLQFDLATIKAATNQFSDDNKVGRGGFGEVYKGMNSVPTGWN</sequence>
<evidence type="ECO:0000256" key="2">
    <source>
        <dbReference type="ARBA" id="ARBA00022737"/>
    </source>
</evidence>
<dbReference type="OrthoDB" id="688481at2759"/>
<feature type="chain" id="PRO_5024438666" description="Gnk2-homologous domain-containing protein" evidence="6">
    <location>
        <begin position="26"/>
        <end position="371"/>
    </location>
</feature>
<comment type="catalytic activity">
    <reaction evidence="4">
        <text>L-threonyl-[protein] + ATP = O-phospho-L-threonyl-[protein] + ADP + H(+)</text>
        <dbReference type="Rhea" id="RHEA:46608"/>
        <dbReference type="Rhea" id="RHEA-COMP:11060"/>
        <dbReference type="Rhea" id="RHEA-COMP:11605"/>
        <dbReference type="ChEBI" id="CHEBI:15378"/>
        <dbReference type="ChEBI" id="CHEBI:30013"/>
        <dbReference type="ChEBI" id="CHEBI:30616"/>
        <dbReference type="ChEBI" id="CHEBI:61977"/>
        <dbReference type="ChEBI" id="CHEBI:456216"/>
    </reaction>
</comment>
<keyword evidence="9" id="KW-1185">Reference proteome</keyword>
<organism evidence="8 9">
    <name type="scientific">Carpinus fangiana</name>
    <dbReference type="NCBI Taxonomy" id="176857"/>
    <lineage>
        <taxon>Eukaryota</taxon>
        <taxon>Viridiplantae</taxon>
        <taxon>Streptophyta</taxon>
        <taxon>Embryophyta</taxon>
        <taxon>Tracheophyta</taxon>
        <taxon>Spermatophyta</taxon>
        <taxon>Magnoliopsida</taxon>
        <taxon>eudicotyledons</taxon>
        <taxon>Gunneridae</taxon>
        <taxon>Pentapetalae</taxon>
        <taxon>rosids</taxon>
        <taxon>fabids</taxon>
        <taxon>Fagales</taxon>
        <taxon>Betulaceae</taxon>
        <taxon>Carpinus</taxon>
    </lineage>
</organism>
<dbReference type="InterPro" id="IPR038408">
    <property type="entry name" value="GNK2_sf"/>
</dbReference>
<dbReference type="PANTHER" id="PTHR32099">
    <property type="entry name" value="CYSTEINE-RICH REPEAT SECRETORY PROTEIN"/>
    <property type="match status" value="1"/>
</dbReference>
<keyword evidence="5" id="KW-0472">Membrane</keyword>
<protein>
    <recommendedName>
        <fullName evidence="7">Gnk2-homologous domain-containing protein</fullName>
    </recommendedName>
</protein>
<dbReference type="SUPFAM" id="SSF56112">
    <property type="entry name" value="Protein kinase-like (PK-like)"/>
    <property type="match status" value="1"/>
</dbReference>
<feature type="transmembrane region" description="Helical" evidence="5">
    <location>
        <begin position="282"/>
        <end position="306"/>
    </location>
</feature>
<reference evidence="8 9" key="1">
    <citation type="submission" date="2019-06" db="EMBL/GenBank/DDBJ databases">
        <title>A chromosomal-level reference genome of Carpinus fangiana (Coryloideae, Betulaceae).</title>
        <authorList>
            <person name="Yang X."/>
            <person name="Wang Z."/>
            <person name="Zhang L."/>
            <person name="Hao G."/>
            <person name="Liu J."/>
            <person name="Yang Y."/>
        </authorList>
    </citation>
    <scope>NUCLEOTIDE SEQUENCE [LARGE SCALE GENOMIC DNA]</scope>
    <source>
        <strain evidence="8">Cfa_2016G</strain>
        <tissue evidence="8">Leaf</tissue>
    </source>
</reference>
<evidence type="ECO:0000256" key="3">
    <source>
        <dbReference type="ARBA" id="ARBA00047558"/>
    </source>
</evidence>
<dbReference type="AlphaFoldDB" id="A0A5N6RFW3"/>